<reference evidence="5" key="1">
    <citation type="submission" date="2021-05" db="EMBL/GenBank/DDBJ databases">
        <title>Energy efficiency and biological interactions define the core microbiome of deep oligotrophic groundwater.</title>
        <authorList>
            <person name="Mehrshad M."/>
            <person name="Lopez-Fernandez M."/>
            <person name="Bell E."/>
            <person name="Bernier-Latmani R."/>
            <person name="Bertilsson S."/>
            <person name="Dopson M."/>
        </authorList>
    </citation>
    <scope>NUCLEOTIDE SEQUENCE</scope>
    <source>
        <strain evidence="5">Modern_marine.mb.64</strain>
    </source>
</reference>
<dbReference type="SUPFAM" id="SSF47413">
    <property type="entry name" value="lambda repressor-like DNA-binding domains"/>
    <property type="match status" value="3"/>
</dbReference>
<dbReference type="PANTHER" id="PTHR36511:SF3">
    <property type="entry name" value="ANTITOXIN HIGA-2"/>
    <property type="match status" value="1"/>
</dbReference>
<keyword evidence="3" id="KW-0804">Transcription</keyword>
<evidence type="ECO:0000259" key="4">
    <source>
        <dbReference type="PROSITE" id="PS50943"/>
    </source>
</evidence>
<evidence type="ECO:0000256" key="3">
    <source>
        <dbReference type="ARBA" id="ARBA00023163"/>
    </source>
</evidence>
<name>A0A948RZG1_UNCEI</name>
<dbReference type="SMART" id="SM00530">
    <property type="entry name" value="HTH_XRE"/>
    <property type="match status" value="3"/>
</dbReference>
<keyword evidence="2" id="KW-0238">DNA-binding</keyword>
<dbReference type="EMBL" id="JAHJDP010000082">
    <property type="protein sequence ID" value="MBU2692007.1"/>
    <property type="molecule type" value="Genomic_DNA"/>
</dbReference>
<proteinExistence type="predicted"/>
<organism evidence="5 6">
    <name type="scientific">Eiseniibacteriota bacterium</name>
    <dbReference type="NCBI Taxonomy" id="2212470"/>
    <lineage>
        <taxon>Bacteria</taxon>
        <taxon>Candidatus Eiseniibacteriota</taxon>
    </lineage>
</organism>
<dbReference type="PROSITE" id="PS50943">
    <property type="entry name" value="HTH_CROC1"/>
    <property type="match status" value="3"/>
</dbReference>
<dbReference type="GO" id="GO:0003677">
    <property type="term" value="F:DNA binding"/>
    <property type="evidence" value="ECO:0007669"/>
    <property type="project" value="UniProtKB-KW"/>
</dbReference>
<dbReference type="Proteomes" id="UP000777784">
    <property type="component" value="Unassembled WGS sequence"/>
</dbReference>
<feature type="domain" description="HTH cro/C1-type" evidence="4">
    <location>
        <begin position="91"/>
        <end position="146"/>
    </location>
</feature>
<dbReference type="CDD" id="cd00093">
    <property type="entry name" value="HTH_XRE"/>
    <property type="match status" value="3"/>
</dbReference>
<gene>
    <name evidence="5" type="ORF">KJ970_13890</name>
</gene>
<dbReference type="AlphaFoldDB" id="A0A948RZG1"/>
<dbReference type="InterPro" id="IPR001387">
    <property type="entry name" value="Cro/C1-type_HTH"/>
</dbReference>
<evidence type="ECO:0000313" key="6">
    <source>
        <dbReference type="Proteomes" id="UP000777784"/>
    </source>
</evidence>
<dbReference type="PANTHER" id="PTHR36511">
    <property type="entry name" value="MERR FAMILY BACTERIAL REGULATORY PROTEIN"/>
    <property type="match status" value="1"/>
</dbReference>
<comment type="caution">
    <text evidence="5">The sequence shown here is derived from an EMBL/GenBank/DDBJ whole genome shotgun (WGS) entry which is preliminary data.</text>
</comment>
<evidence type="ECO:0000256" key="2">
    <source>
        <dbReference type="ARBA" id="ARBA00023125"/>
    </source>
</evidence>
<keyword evidence="1" id="KW-0805">Transcription regulation</keyword>
<sequence>MPFCDLTLRTPKPLDRAYPTELQTIGDHVRKRRLDLGLTQQEVALMMGVNKTTIFNWEAGRVAPDLHALPEVLKFLGYDPRPQADTFPERIRQLRQGLGLSLEELAAKIGVDPSTIQKWERLGFRPRPRLFARLAKILSIPEPPEGAPLGDRLRARRLALGLTQAEAEAQIGVSQDTLSRWELGRIQPQGEKIRQTRSVLGIETSAAEP</sequence>
<dbReference type="Gene3D" id="1.10.260.40">
    <property type="entry name" value="lambda repressor-like DNA-binding domains"/>
    <property type="match status" value="3"/>
</dbReference>
<dbReference type="Pfam" id="PF01381">
    <property type="entry name" value="HTH_3"/>
    <property type="match status" value="2"/>
</dbReference>
<evidence type="ECO:0000313" key="5">
    <source>
        <dbReference type="EMBL" id="MBU2692007.1"/>
    </source>
</evidence>
<feature type="domain" description="HTH cro/C1-type" evidence="4">
    <location>
        <begin position="153"/>
        <end position="207"/>
    </location>
</feature>
<dbReference type="Pfam" id="PF13560">
    <property type="entry name" value="HTH_31"/>
    <property type="match status" value="1"/>
</dbReference>
<feature type="domain" description="HTH cro/C1-type" evidence="4">
    <location>
        <begin position="29"/>
        <end position="83"/>
    </location>
</feature>
<evidence type="ECO:0000256" key="1">
    <source>
        <dbReference type="ARBA" id="ARBA00023015"/>
    </source>
</evidence>
<accession>A0A948RZG1</accession>
<protein>
    <submittedName>
        <fullName evidence="5">Transcriptional regulator</fullName>
    </submittedName>
</protein>
<dbReference type="InterPro" id="IPR010982">
    <property type="entry name" value="Lambda_DNA-bd_dom_sf"/>
</dbReference>
<dbReference type="InterPro" id="IPR052359">
    <property type="entry name" value="HTH-type_reg/antitoxin"/>
</dbReference>